<evidence type="ECO:0000313" key="1">
    <source>
        <dbReference type="EMBL" id="KAJ8007280.1"/>
    </source>
</evidence>
<evidence type="ECO:0000313" key="2">
    <source>
        <dbReference type="Proteomes" id="UP001157502"/>
    </source>
</evidence>
<name>A0ACC2GUZ9_DALPE</name>
<reference evidence="1" key="1">
    <citation type="submission" date="2021-05" db="EMBL/GenBank/DDBJ databases">
        <authorList>
            <person name="Pan Q."/>
            <person name="Jouanno E."/>
            <person name="Zahm M."/>
            <person name="Klopp C."/>
            <person name="Cabau C."/>
            <person name="Louis A."/>
            <person name="Berthelot C."/>
            <person name="Parey E."/>
            <person name="Roest Crollius H."/>
            <person name="Montfort J."/>
            <person name="Robinson-Rechavi M."/>
            <person name="Bouchez O."/>
            <person name="Lampietro C."/>
            <person name="Lopez Roques C."/>
            <person name="Donnadieu C."/>
            <person name="Postlethwait J."/>
            <person name="Bobe J."/>
            <person name="Dillon D."/>
            <person name="Chandos A."/>
            <person name="von Hippel F."/>
            <person name="Guiguen Y."/>
        </authorList>
    </citation>
    <scope>NUCLEOTIDE SEQUENCE</scope>
    <source>
        <strain evidence="1">YG-Jan2019</strain>
    </source>
</reference>
<keyword evidence="2" id="KW-1185">Reference proteome</keyword>
<accession>A0ACC2GUZ9</accession>
<proteinExistence type="predicted"/>
<protein>
    <submittedName>
        <fullName evidence="1">Uncharacterized protein</fullName>
    </submittedName>
</protein>
<sequence>MEVECLTLRDLVSPKKSKADLEEVGGRHDQKENIFVEPRRSTPHKRDTTTFMPLNGKRIATPEHLHITPVKHSEQGAQPQPDPWSPTANLKMLISAASPDIRDRERKKLLFRPIENERAAEVEDVKAVDPCQCDALDDDEGVEEDECERKPSRKQKSLGLLCQKFLSLYPDYPTSDNISISLDKVATCLGVERRRIYDIINVLESLMIVGRVAKNQYVWHGRRRLGDTLAELQGLGRQQLYHLHMEQAGEGSPTEGAPAGTSDEGGDGDSSHIAAFRRKDKSLRIMSQKFVMLFLVSKTQMVTLDVAAKILIEESQDTANNSKYKTKVRRLYDIANVLTSLGLIRKVHIQDERGRKPAFKWIGPADFHSDHEGSKAVAATEPPETRPAASEPTVALGGRKQKPRHPSFDLASPTVVNQGRFSSAPSSPHRELTGLLPQPVDYSRKSVSISSGCSLPFGTATSDATRSSVGHQTPSQHGRNPPLAHPDHASLGINSEGPYSRVPTQHPPSQQLAYLPNLSQAVVMLYGGPPAPDGCDHHTEEVPKTPSSGVSVLGKRKREEENTGDKDDRGSTEMDLNEMSEGRSLGGNSVQMSPRPRSPGHREAAPRDAHGDRLSPGIDSAPPPHYLYLSNAAGLSALNFLLSAGQTPGSLALPAGTVPTLALPYVLVPSSLSHYPLLASGGDNHSNLNFNLSAIMSQARFVMGATGPYAVAGAPELAGFAVAPAHSVPEQPGLIGTGPVPPHSPLEPRAPVTFSKAQPQTPQNVKETAAGGGSKAFFQTPGTMETSACTPVVRRRGSAQRRLDIGHPPSS</sequence>
<dbReference type="EMBL" id="CM055736">
    <property type="protein sequence ID" value="KAJ8007280.1"/>
    <property type="molecule type" value="Genomic_DNA"/>
</dbReference>
<dbReference type="Proteomes" id="UP001157502">
    <property type="component" value="Chromosome 9"/>
</dbReference>
<comment type="caution">
    <text evidence="1">The sequence shown here is derived from an EMBL/GenBank/DDBJ whole genome shotgun (WGS) entry which is preliminary data.</text>
</comment>
<organism evidence="1 2">
    <name type="scientific">Dallia pectoralis</name>
    <name type="common">Alaska blackfish</name>
    <dbReference type="NCBI Taxonomy" id="75939"/>
    <lineage>
        <taxon>Eukaryota</taxon>
        <taxon>Metazoa</taxon>
        <taxon>Chordata</taxon>
        <taxon>Craniata</taxon>
        <taxon>Vertebrata</taxon>
        <taxon>Euteleostomi</taxon>
        <taxon>Actinopterygii</taxon>
        <taxon>Neopterygii</taxon>
        <taxon>Teleostei</taxon>
        <taxon>Protacanthopterygii</taxon>
        <taxon>Esociformes</taxon>
        <taxon>Umbridae</taxon>
        <taxon>Dallia</taxon>
    </lineage>
</organism>
<gene>
    <name evidence="1" type="ORF">DPEC_G00115900</name>
</gene>